<dbReference type="Pfam" id="PF20126">
    <property type="entry name" value="TumE"/>
    <property type="match status" value="1"/>
</dbReference>
<dbReference type="InterPro" id="IPR045397">
    <property type="entry name" value="TumE-like"/>
</dbReference>
<comment type="caution">
    <text evidence="1">The sequence shown here is derived from an EMBL/GenBank/DDBJ whole genome shotgun (WGS) entry which is preliminary data.</text>
</comment>
<sequence>MGFDNLPEYQLELLLGYDGRRHILESGHFLKFEVRRLEPSVRVPHGLAYSLTLHAPDGQRLVGFDNAHAVPHAGGRFVEAPVQADHWHRTRNDPGRPYAFISVEQLLVDFFEEAERTLRDLNVQFVVIAEK</sequence>
<evidence type="ECO:0000313" key="1">
    <source>
        <dbReference type="EMBL" id="CBH96495.1"/>
    </source>
</evidence>
<accession>E6PNJ3</accession>
<reference evidence="1" key="1">
    <citation type="submission" date="2009-10" db="EMBL/GenBank/DDBJ databases">
        <title>Diversity of trophic interactions inside an arsenic-rich microbial ecosystem.</title>
        <authorList>
            <person name="Bertin P.N."/>
            <person name="Heinrich-Salmeron A."/>
            <person name="Pelletier E."/>
            <person name="Goulhen-Chollet F."/>
            <person name="Arsene-Ploetze F."/>
            <person name="Gallien S."/>
            <person name="Calteau A."/>
            <person name="Vallenet D."/>
            <person name="Casiot C."/>
            <person name="Chane-Woon-Ming B."/>
            <person name="Giloteaux L."/>
            <person name="Barakat M."/>
            <person name="Bonnefoy V."/>
            <person name="Bruneel O."/>
            <person name="Chandler M."/>
            <person name="Cleiss J."/>
            <person name="Duran R."/>
            <person name="Elbaz-Poulichet F."/>
            <person name="Fonknechten N."/>
            <person name="Lauga B."/>
            <person name="Mornico D."/>
            <person name="Ortet P."/>
            <person name="Schaeffer C."/>
            <person name="Siguier P."/>
            <person name="Alexander Thil Smith A."/>
            <person name="Van Dorsselaer A."/>
            <person name="Weissenbach J."/>
            <person name="Medigue C."/>
            <person name="Le Paslier D."/>
        </authorList>
    </citation>
    <scope>NUCLEOTIDE SEQUENCE</scope>
</reference>
<dbReference type="AlphaFoldDB" id="E6PNJ3"/>
<protein>
    <submittedName>
        <fullName evidence="1">Uncharacterized protein</fullName>
    </submittedName>
</protein>
<organism evidence="1">
    <name type="scientific">mine drainage metagenome</name>
    <dbReference type="NCBI Taxonomy" id="410659"/>
    <lineage>
        <taxon>unclassified sequences</taxon>
        <taxon>metagenomes</taxon>
        <taxon>ecological metagenomes</taxon>
    </lineage>
</organism>
<name>E6PNJ3_9ZZZZ</name>
<gene>
    <name evidence="1" type="ORF">CARN2_1353</name>
</gene>
<dbReference type="EMBL" id="CABM01000027">
    <property type="protein sequence ID" value="CBH96495.1"/>
    <property type="molecule type" value="Genomic_DNA"/>
</dbReference>
<proteinExistence type="predicted"/>